<evidence type="ECO:0000259" key="9">
    <source>
        <dbReference type="PROSITE" id="PS50011"/>
    </source>
</evidence>
<dbReference type="InterPro" id="IPR011009">
    <property type="entry name" value="Kinase-like_dom_sf"/>
</dbReference>
<dbReference type="Proteomes" id="UP000002277">
    <property type="component" value="Chromosome 8"/>
</dbReference>
<proteinExistence type="predicted"/>
<evidence type="ECO:0000256" key="1">
    <source>
        <dbReference type="ARBA" id="ARBA00012513"/>
    </source>
</evidence>
<dbReference type="PROSITE" id="PS50011">
    <property type="entry name" value="PROTEIN_KINASE_DOM"/>
    <property type="match status" value="1"/>
</dbReference>
<dbReference type="EC" id="2.7.11.1" evidence="1"/>
<evidence type="ECO:0000256" key="2">
    <source>
        <dbReference type="ARBA" id="ARBA00022527"/>
    </source>
</evidence>
<reference evidence="10 11" key="1">
    <citation type="journal article" date="2005" name="Nature">
        <title>Initial sequence of the chimpanzee genome and comparison with the human genome.</title>
        <authorList>
            <consortium name="Chimpanzee sequencing and analysis consortium"/>
        </authorList>
    </citation>
    <scope>NUCLEOTIDE SEQUENCE [LARGE SCALE GENOMIC DNA]</scope>
</reference>
<dbReference type="InterPro" id="IPR000719">
    <property type="entry name" value="Prot_kinase_dom"/>
</dbReference>
<keyword evidence="5" id="KW-0418">Kinase</keyword>
<keyword evidence="2" id="KW-0723">Serine/threonine-protein kinase</keyword>
<protein>
    <recommendedName>
        <fullName evidence="1">non-specific serine/threonine protein kinase</fullName>
        <ecNumber evidence="1">2.7.11.1</ecNumber>
    </recommendedName>
</protein>
<accession>A0A2I3SGE9</accession>
<dbReference type="InParanoid" id="A0A2I3SGE9"/>
<dbReference type="Ensembl" id="ENSPTRT00000077493.1">
    <property type="protein sequence ID" value="ENSPTRP00000076061.1"/>
    <property type="gene ID" value="ENSPTRG00000046745.1"/>
</dbReference>
<dbReference type="Gene3D" id="1.10.510.10">
    <property type="entry name" value="Transferase(Phosphotransferase) domain 1"/>
    <property type="match status" value="1"/>
</dbReference>
<dbReference type="SUPFAM" id="SSF56112">
    <property type="entry name" value="Protein kinase-like (PK-like)"/>
    <property type="match status" value="1"/>
</dbReference>
<dbReference type="GO" id="GO:0004674">
    <property type="term" value="F:protein serine/threonine kinase activity"/>
    <property type="evidence" value="ECO:0007669"/>
    <property type="project" value="UniProtKB-KW"/>
</dbReference>
<dbReference type="InterPro" id="IPR051334">
    <property type="entry name" value="SRPK"/>
</dbReference>
<comment type="catalytic activity">
    <reaction evidence="8">
        <text>L-seryl-[protein] + ATP = O-phospho-L-seryl-[protein] + ADP + H(+)</text>
        <dbReference type="Rhea" id="RHEA:17989"/>
        <dbReference type="Rhea" id="RHEA-COMP:9863"/>
        <dbReference type="Rhea" id="RHEA-COMP:11604"/>
        <dbReference type="ChEBI" id="CHEBI:15378"/>
        <dbReference type="ChEBI" id="CHEBI:29999"/>
        <dbReference type="ChEBI" id="CHEBI:30616"/>
        <dbReference type="ChEBI" id="CHEBI:83421"/>
        <dbReference type="ChEBI" id="CHEBI:456216"/>
        <dbReference type="EC" id="2.7.11.1"/>
    </reaction>
</comment>
<evidence type="ECO:0000313" key="11">
    <source>
        <dbReference type="Proteomes" id="UP000002277"/>
    </source>
</evidence>
<evidence type="ECO:0000256" key="8">
    <source>
        <dbReference type="ARBA" id="ARBA00048679"/>
    </source>
</evidence>
<dbReference type="Pfam" id="PF00069">
    <property type="entry name" value="Pkinase"/>
    <property type="match status" value="1"/>
</dbReference>
<dbReference type="FunFam" id="1.10.510.10:FF:000275">
    <property type="entry name" value="SRSF protein kinase 2 isoform X3"/>
    <property type="match status" value="1"/>
</dbReference>
<comment type="catalytic activity">
    <reaction evidence="7">
        <text>L-threonyl-[protein] + ATP = O-phospho-L-threonyl-[protein] + ADP + H(+)</text>
        <dbReference type="Rhea" id="RHEA:46608"/>
        <dbReference type="Rhea" id="RHEA-COMP:11060"/>
        <dbReference type="Rhea" id="RHEA-COMP:11605"/>
        <dbReference type="ChEBI" id="CHEBI:15378"/>
        <dbReference type="ChEBI" id="CHEBI:30013"/>
        <dbReference type="ChEBI" id="CHEBI:30616"/>
        <dbReference type="ChEBI" id="CHEBI:61977"/>
        <dbReference type="ChEBI" id="CHEBI:456216"/>
        <dbReference type="EC" id="2.7.11.1"/>
    </reaction>
</comment>
<dbReference type="AlphaFoldDB" id="A0A2I3SGE9"/>
<reference evidence="10" key="2">
    <citation type="submission" date="2025-08" db="UniProtKB">
        <authorList>
            <consortium name="Ensembl"/>
        </authorList>
    </citation>
    <scope>IDENTIFICATION</scope>
</reference>
<evidence type="ECO:0000256" key="7">
    <source>
        <dbReference type="ARBA" id="ARBA00047899"/>
    </source>
</evidence>
<dbReference type="EMBL" id="AACZ04016050">
    <property type="status" value="NOT_ANNOTATED_CDS"/>
    <property type="molecule type" value="Genomic_DNA"/>
</dbReference>
<dbReference type="PROSITE" id="PS00108">
    <property type="entry name" value="PROTEIN_KINASE_ST"/>
    <property type="match status" value="1"/>
</dbReference>
<evidence type="ECO:0000256" key="3">
    <source>
        <dbReference type="ARBA" id="ARBA00022679"/>
    </source>
</evidence>
<dbReference type="PANTHER" id="PTHR47634:SF6">
    <property type="entry name" value="SRSF PROTEIN KINASE 2"/>
    <property type="match status" value="1"/>
</dbReference>
<dbReference type="EMBL" id="AACZ04016049">
    <property type="status" value="NOT_ANNOTATED_CDS"/>
    <property type="molecule type" value="Genomic_DNA"/>
</dbReference>
<reference evidence="10" key="3">
    <citation type="submission" date="2025-09" db="UniProtKB">
        <authorList>
            <consortium name="Ensembl"/>
        </authorList>
    </citation>
    <scope>IDENTIFICATION</scope>
</reference>
<dbReference type="Bgee" id="ENSPTRG00000046745">
    <property type="expression patterns" value="Expressed in testis and 4 other cell types or tissues"/>
</dbReference>
<dbReference type="InterPro" id="IPR008271">
    <property type="entry name" value="Ser/Thr_kinase_AS"/>
</dbReference>
<evidence type="ECO:0000256" key="4">
    <source>
        <dbReference type="ARBA" id="ARBA00022741"/>
    </source>
</evidence>
<evidence type="ECO:0000256" key="6">
    <source>
        <dbReference type="ARBA" id="ARBA00022840"/>
    </source>
</evidence>
<evidence type="ECO:0000256" key="5">
    <source>
        <dbReference type="ARBA" id="ARBA00022777"/>
    </source>
</evidence>
<organism evidence="10 11">
    <name type="scientific">Pan troglodytes</name>
    <name type="common">Chimpanzee</name>
    <dbReference type="NCBI Taxonomy" id="9598"/>
    <lineage>
        <taxon>Eukaryota</taxon>
        <taxon>Metazoa</taxon>
        <taxon>Chordata</taxon>
        <taxon>Craniata</taxon>
        <taxon>Vertebrata</taxon>
        <taxon>Euteleostomi</taxon>
        <taxon>Mammalia</taxon>
        <taxon>Eutheria</taxon>
        <taxon>Euarchontoglires</taxon>
        <taxon>Primates</taxon>
        <taxon>Haplorrhini</taxon>
        <taxon>Catarrhini</taxon>
        <taxon>Hominidae</taxon>
        <taxon>Pan</taxon>
    </lineage>
</organism>
<keyword evidence="3" id="KW-0808">Transferase</keyword>
<keyword evidence="6" id="KW-0067">ATP-binding</keyword>
<dbReference type="OMA" id="CMDDAYV"/>
<dbReference type="GeneTree" id="ENSGT00940000154795"/>
<keyword evidence="4" id="KW-0547">Nucleotide-binding</keyword>
<evidence type="ECO:0000313" key="10">
    <source>
        <dbReference type="Ensembl" id="ENSPTRP00000076061.1"/>
    </source>
</evidence>
<dbReference type="GO" id="GO:0005524">
    <property type="term" value="F:ATP binding"/>
    <property type="evidence" value="ECO:0007669"/>
    <property type="project" value="UniProtKB-KW"/>
</dbReference>
<feature type="domain" description="Protein kinase" evidence="9">
    <location>
        <begin position="1"/>
        <end position="148"/>
    </location>
</feature>
<dbReference type="Gene3D" id="3.30.200.20">
    <property type="entry name" value="Phosphorylase Kinase, domain 1"/>
    <property type="match status" value="1"/>
</dbReference>
<name>A0A2I3SGE9_PANTR</name>
<keyword evidence="11" id="KW-1185">Reference proteome</keyword>
<sequence length="148" mass="16607">IFVAMKVVKSAQRDTDTALDEIKLLKCVRESYPSDPNKDMVIQLVDFKISGMNGIHVCMVLGVLGHHLLNWIIKSNYQGLPFLQGLEYLHSKTKITHTDIKPQNILMCMDDAYVRRTAAETTEGQKAGIPPPSGRNCSLSYCESKRKV</sequence>
<dbReference type="PANTHER" id="PTHR47634">
    <property type="entry name" value="PROTEIN KINASE DOMAIN-CONTAINING PROTEIN-RELATED"/>
    <property type="match status" value="1"/>
</dbReference>